<dbReference type="Proteomes" id="UP000388235">
    <property type="component" value="Chromosome"/>
</dbReference>
<evidence type="ECO:0000313" key="3">
    <source>
        <dbReference type="EMBL" id="QGG80746.1"/>
    </source>
</evidence>
<dbReference type="GO" id="GO:0016020">
    <property type="term" value="C:membrane"/>
    <property type="evidence" value="ECO:0007669"/>
    <property type="project" value="InterPro"/>
</dbReference>
<dbReference type="KEGG" id="llp:GH975_09260"/>
<evidence type="ECO:0000256" key="1">
    <source>
        <dbReference type="SAM" id="MobiDB-lite"/>
    </source>
</evidence>
<feature type="compositionally biased region" description="Polar residues" evidence="1">
    <location>
        <begin position="122"/>
        <end position="144"/>
    </location>
</feature>
<evidence type="ECO:0000313" key="4">
    <source>
        <dbReference type="Proteomes" id="UP000388235"/>
    </source>
</evidence>
<dbReference type="PROSITE" id="PS50268">
    <property type="entry name" value="CADHERIN_2"/>
    <property type="match status" value="2"/>
</dbReference>
<dbReference type="Pfam" id="PF17803">
    <property type="entry name" value="Cadherin_4"/>
    <property type="match status" value="3"/>
</dbReference>
<dbReference type="InterPro" id="IPR002126">
    <property type="entry name" value="Cadherin-like_dom"/>
</dbReference>
<dbReference type="NCBIfam" id="NF033682">
    <property type="entry name" value="retention_LapA"/>
    <property type="match status" value="1"/>
</dbReference>
<dbReference type="InterPro" id="IPR010221">
    <property type="entry name" value="VCBS_dom"/>
</dbReference>
<gene>
    <name evidence="3" type="ORF">GH975_09260</name>
</gene>
<protein>
    <submittedName>
        <fullName evidence="3">Retention module-containing protein</fullName>
    </submittedName>
</protein>
<name>A0A5Q2QFD6_9GAMM</name>
<accession>A0A5Q2QFD6</accession>
<sequence>MTVAISSSEIGIAEQLVSQPILIDVNGQQSILRPGDAVPLGATIQTDNLSSVTVVMANGLRFDVGRNSEFVLEETGANEALLLQVAAEDELDNVELIQALIAAGADPFDLLDATAAGPAAGSINNAGGTDTNSVDRTGPTTQPGTDFETFGADGAGLRFGAGTLEGGNLAPVGANITLGLLEGAGEGVALALFGGATVVSDPDNVTGDLLVTFEVPGADVGQFSLPDGTPLTPGSTASVSGNDFNGLLFTPSPDSNNEQTGGPIVLAYSVEDPSGASDTGSVTINVSPVNDAPILAVTDLSASEDGVSVSGTPTFADVDVSDEHSFTVTQPAEGTVTIDAETGEYTFVPGTGFQDLAAGETRVVTFDVTVTDDSGAANAGATETVSVTVTGTNDAPTLVITDLAASEDGAGVSGTPTFADVDVSDEHSFTVTQPAEGTVTIDTETGEYTFAAGTGFQDLAAGETRIVTFDVSVTDDSGAANAGATQTVSVTVTGTHDAPIIKTALSTTGLAVEYYGVDSQINNLSEFKSIVSGNPADATFTSSGPNYAVGSGTVSSGNHLQNWMGGDAASLSNDPASTSDGGLYMHGQVYLEAGSYTFKSYTDDGLELTINGENAGTYAGNRAPGTTIDATPVVIAEAGYVPVELFWWDQGGRYVLEVGVSKDGGEFVAFTTDNFAMSSDIVLTESDTGLTTVGSFEVCDVDLTNQVSATIDTTQVTTSGFDIGALDVSAMLSLTGSSPVVSDDATEGRVDFEFDSVNEAFDFLPEGAMLTLTYPVSITDGTATVTQNVVITIVGTNEAAIIGGDSSGSAIEGDVPVVISGTLTATDVDNLDDSFSAETLVGANGSLTITDGGAWTYTAASAFDGLAAGEVLSETFTVTSIDGTEHDIVVSITGTNDAPVAQDFSVALGSADNAAVDFAIDQRVTDAEDDSNPADTPTVVIQSDPSLGVLIDGQGNLVGVGDTVSLSELTYAVDPQLITDGSVMLGATALVNAGLDSWGMAVGQARELDLGAGVKVVTSVANGDGALDLAQYSTGSGHIGFGVADATGSGLNSGEVITVDFVGAMATGFSAGLDGMGNHFVPTGSWVVVTVTYTDGTSDSASYQKPAASVDLFHEVVVGNSASAFINTGGLLIDKVEFGTDTSGIYNGSNWELRYLDADLDLSDSFDYAPVDSGGLAGNTATVSIDGVEGGLVIATHSNDPIVESLIEGDEALVVDNGEIVTSSLLAAPGALIDGDGIGIELTDVSQAGGFTFYADNLSVDVAGDGSVSYRYDSGDETFDDLDVGESAEATFTVTLSDGVRTVTQDIVINVAGTNDGPVFEVDPVARNAGYDAPQASTGGVALWENSISINTVEGGQSINQLVLSVEGVVDGAAEVLQAYGKIPLLDGAAGSIVYKSVGYGFNVEASADGLLTVTLKPTASSGWLVSDVEDFIGNLCYVHTDAGAQTIGLRSITIDSMSDTGSAGDIAHTTARAFDDLTSDVWVGTQLVDSGQDNIHSGAGNLADGDHGGTSATEMIVFSDMTDAAIAGDANGGAYENDSLLLSGNGGDDLFVAIDRDLGGNPIKAVIDDFEALLGDDSAVGDDSLDLSSLFTDDTAVGSVDASGTDTVVTVNAGVGGELLASVTLEGLDLDGSTSFQQLVDENIIKIV</sequence>
<feature type="domain" description="Cadherin" evidence="2">
    <location>
        <begin position="317"/>
        <end position="398"/>
    </location>
</feature>
<organism evidence="3 4">
    <name type="scientific">Litorivicinus lipolyticus</name>
    <dbReference type="NCBI Taxonomy" id="418701"/>
    <lineage>
        <taxon>Bacteria</taxon>
        <taxon>Pseudomonadati</taxon>
        <taxon>Pseudomonadota</taxon>
        <taxon>Gammaproteobacteria</taxon>
        <taxon>Oceanospirillales</taxon>
        <taxon>Litorivicinaceae</taxon>
        <taxon>Litorivicinus</taxon>
    </lineage>
</organism>
<proteinExistence type="predicted"/>
<feature type="region of interest" description="Disordered" evidence="1">
    <location>
        <begin position="122"/>
        <end position="146"/>
    </location>
</feature>
<dbReference type="InterPro" id="IPR040853">
    <property type="entry name" value="RapA2_cadherin-like"/>
</dbReference>
<dbReference type="GO" id="GO:0007156">
    <property type="term" value="P:homophilic cell adhesion via plasma membrane adhesion molecules"/>
    <property type="evidence" value="ECO:0007669"/>
    <property type="project" value="InterPro"/>
</dbReference>
<dbReference type="OrthoDB" id="8612583at2"/>
<dbReference type="Gene3D" id="2.60.40.10">
    <property type="entry name" value="Immunoglobulins"/>
    <property type="match status" value="1"/>
</dbReference>
<reference evidence="3 4" key="1">
    <citation type="submission" date="2019-11" db="EMBL/GenBank/DDBJ databases">
        <authorList>
            <person name="Khan S.A."/>
            <person name="Jeon C.O."/>
            <person name="Chun B.H."/>
        </authorList>
    </citation>
    <scope>NUCLEOTIDE SEQUENCE [LARGE SCALE GENOMIC DNA]</scope>
    <source>
        <strain evidence="3 4">IMCC 1097</strain>
    </source>
</reference>
<dbReference type="InterPro" id="IPR047777">
    <property type="entry name" value="LapA-like_RM"/>
</dbReference>
<dbReference type="EMBL" id="CP045871">
    <property type="protein sequence ID" value="QGG80746.1"/>
    <property type="molecule type" value="Genomic_DNA"/>
</dbReference>
<dbReference type="GO" id="GO:0005509">
    <property type="term" value="F:calcium ion binding"/>
    <property type="evidence" value="ECO:0007669"/>
    <property type="project" value="InterPro"/>
</dbReference>
<dbReference type="InterPro" id="IPR013783">
    <property type="entry name" value="Ig-like_fold"/>
</dbReference>
<feature type="domain" description="Cadherin" evidence="2">
    <location>
        <begin position="182"/>
        <end position="295"/>
    </location>
</feature>
<dbReference type="NCBIfam" id="TIGR01965">
    <property type="entry name" value="VCBS_repeat"/>
    <property type="match status" value="5"/>
</dbReference>
<keyword evidence="4" id="KW-1185">Reference proteome</keyword>
<evidence type="ECO:0000259" key="2">
    <source>
        <dbReference type="PROSITE" id="PS50268"/>
    </source>
</evidence>